<reference evidence="5 6" key="1">
    <citation type="submission" date="2024-10" db="EMBL/GenBank/DDBJ databases">
        <title>Updated reference genomes for cyclostephanoid diatoms.</title>
        <authorList>
            <person name="Roberts W.R."/>
            <person name="Alverson A.J."/>
        </authorList>
    </citation>
    <scope>NUCLEOTIDE SEQUENCE [LARGE SCALE GENOMIC DNA]</scope>
    <source>
        <strain evidence="5 6">AJA276-08</strain>
    </source>
</reference>
<dbReference type="Gene3D" id="1.10.287.660">
    <property type="entry name" value="Helix hairpin bin"/>
    <property type="match status" value="1"/>
</dbReference>
<dbReference type="EMBL" id="JALLAZ020001799">
    <property type="protein sequence ID" value="KAL3763563.1"/>
    <property type="molecule type" value="Genomic_DNA"/>
</dbReference>
<dbReference type="PANTHER" id="PTHR13021">
    <property type="entry name" value="PRE-MRNA-SPLICING FACTOR ISY1"/>
    <property type="match status" value="1"/>
</dbReference>
<evidence type="ECO:0000256" key="1">
    <source>
        <dbReference type="ARBA" id="ARBA00004123"/>
    </source>
</evidence>
<organism evidence="5 6">
    <name type="scientific">Stephanodiscus triporus</name>
    <dbReference type="NCBI Taxonomy" id="2934178"/>
    <lineage>
        <taxon>Eukaryota</taxon>
        <taxon>Sar</taxon>
        <taxon>Stramenopiles</taxon>
        <taxon>Ochrophyta</taxon>
        <taxon>Bacillariophyta</taxon>
        <taxon>Coscinodiscophyceae</taxon>
        <taxon>Thalassiosirophycidae</taxon>
        <taxon>Stephanodiscales</taxon>
        <taxon>Stephanodiscaceae</taxon>
        <taxon>Stephanodiscus</taxon>
    </lineage>
</organism>
<feature type="compositionally biased region" description="Acidic residues" evidence="4">
    <location>
        <begin position="241"/>
        <end position="263"/>
    </location>
</feature>
<comment type="similarity">
    <text evidence="2">Belongs to the ISY1 family.</text>
</comment>
<dbReference type="InterPro" id="IPR037200">
    <property type="entry name" value="Isy1_sf"/>
</dbReference>
<protein>
    <recommendedName>
        <fullName evidence="7">Pre-mRNA-splicing factor ISY1</fullName>
    </recommendedName>
</protein>
<dbReference type="Proteomes" id="UP001530315">
    <property type="component" value="Unassembled WGS sequence"/>
</dbReference>
<evidence type="ECO:0000256" key="2">
    <source>
        <dbReference type="ARBA" id="ARBA00007002"/>
    </source>
</evidence>
<evidence type="ECO:0000256" key="4">
    <source>
        <dbReference type="SAM" id="MobiDB-lite"/>
    </source>
</evidence>
<accession>A0ABD3MI08</accession>
<gene>
    <name evidence="5" type="ORF">ACHAW5_008106</name>
</gene>
<feature type="region of interest" description="Disordered" evidence="4">
    <location>
        <begin position="216"/>
        <end position="270"/>
    </location>
</feature>
<evidence type="ECO:0000313" key="6">
    <source>
        <dbReference type="Proteomes" id="UP001530315"/>
    </source>
</evidence>
<feature type="compositionally biased region" description="Basic and acidic residues" evidence="4">
    <location>
        <begin position="216"/>
        <end position="229"/>
    </location>
</feature>
<name>A0ABD3MI08_9STRA</name>
<dbReference type="AlphaFoldDB" id="A0ABD3MI08"/>
<dbReference type="SUPFAM" id="SSF140102">
    <property type="entry name" value="ISY1 domain-like"/>
    <property type="match status" value="1"/>
</dbReference>
<dbReference type="InterPro" id="IPR029012">
    <property type="entry name" value="Helix_hairpin_bin_sf"/>
</dbReference>
<dbReference type="FunFam" id="1.10.287.660:FF:000001">
    <property type="entry name" value="pre-mRNA-splicing factor ISY1 homolog"/>
    <property type="match status" value="1"/>
</dbReference>
<evidence type="ECO:0000256" key="3">
    <source>
        <dbReference type="ARBA" id="ARBA00023242"/>
    </source>
</evidence>
<comment type="subcellular location">
    <subcellularLocation>
        <location evidence="1">Nucleus</location>
    </subcellularLocation>
</comment>
<dbReference type="InterPro" id="IPR009360">
    <property type="entry name" value="Isy1"/>
</dbReference>
<feature type="region of interest" description="Disordered" evidence="4">
    <location>
        <begin position="15"/>
        <end position="38"/>
    </location>
</feature>
<proteinExistence type="inferred from homology"/>
<keyword evidence="3" id="KW-0539">Nucleus</keyword>
<dbReference type="GO" id="GO:0005634">
    <property type="term" value="C:nucleus"/>
    <property type="evidence" value="ECO:0007669"/>
    <property type="project" value="UniProtKB-SubCell"/>
</dbReference>
<evidence type="ECO:0000313" key="5">
    <source>
        <dbReference type="EMBL" id="KAL3763563.1"/>
    </source>
</evidence>
<keyword evidence="6" id="KW-1185">Reference proteome</keyword>
<sequence length="300" mass="33854">MARPEEKAQAMLNKWVRMREESDPNSKISRDSSRRQKRPFLASHCEHLADAEHFRRQIMREIDEGVRKIQNAGLGEHAIRDLNDGINRLIREKYHWNRRIRELGGKDYNKEERRAMALAEREGGGGDGGGAGGGAGDPGAVAAMGVGLKGSGGYRYFGAARDLPGVKELFARHAAKTTKRKRGDIYKYITPDYYGLRDEEDGVLLELEGEMAAEKREELASRREEYREMKQRRKNQKDINDHDDDDDDDEVGGSEESSDDDSFFDGVMKGISPQAAVPSREVVAQALLEEKKQALLNRFT</sequence>
<feature type="compositionally biased region" description="Basic and acidic residues" evidence="4">
    <location>
        <begin position="17"/>
        <end position="34"/>
    </location>
</feature>
<comment type="caution">
    <text evidence="5">The sequence shown here is derived from an EMBL/GenBank/DDBJ whole genome shotgun (WGS) entry which is preliminary data.</text>
</comment>
<evidence type="ECO:0008006" key="7">
    <source>
        <dbReference type="Google" id="ProtNLM"/>
    </source>
</evidence>
<dbReference type="Pfam" id="PF06246">
    <property type="entry name" value="Isy1"/>
    <property type="match status" value="1"/>
</dbReference>